<dbReference type="InterPro" id="IPR046532">
    <property type="entry name" value="DUF6597"/>
</dbReference>
<evidence type="ECO:0000313" key="5">
    <source>
        <dbReference type="EMBL" id="MBS0030436.1"/>
    </source>
</evidence>
<dbReference type="SUPFAM" id="SSF46689">
    <property type="entry name" value="Homeodomain-like"/>
    <property type="match status" value="1"/>
</dbReference>
<evidence type="ECO:0000256" key="3">
    <source>
        <dbReference type="ARBA" id="ARBA00023163"/>
    </source>
</evidence>
<feature type="domain" description="HTH araC/xylS-type" evidence="4">
    <location>
        <begin position="155"/>
        <end position="257"/>
    </location>
</feature>
<comment type="caution">
    <text evidence="5">The sequence shown here is derived from an EMBL/GenBank/DDBJ whole genome shotgun (WGS) entry which is preliminary data.</text>
</comment>
<dbReference type="Proteomes" id="UP000676386">
    <property type="component" value="Unassembled WGS sequence"/>
</dbReference>
<dbReference type="InterPro" id="IPR018060">
    <property type="entry name" value="HTH_AraC"/>
</dbReference>
<dbReference type="PANTHER" id="PTHR46796">
    <property type="entry name" value="HTH-TYPE TRANSCRIPTIONAL ACTIVATOR RHAS-RELATED"/>
    <property type="match status" value="1"/>
</dbReference>
<dbReference type="InterPro" id="IPR050204">
    <property type="entry name" value="AraC_XylS_family_regulators"/>
</dbReference>
<gene>
    <name evidence="5" type="ORF">KE626_24125</name>
</gene>
<organism evidence="5 6">
    <name type="scientific">Chitinophaga hostae</name>
    <dbReference type="NCBI Taxonomy" id="2831022"/>
    <lineage>
        <taxon>Bacteria</taxon>
        <taxon>Pseudomonadati</taxon>
        <taxon>Bacteroidota</taxon>
        <taxon>Chitinophagia</taxon>
        <taxon>Chitinophagales</taxon>
        <taxon>Chitinophagaceae</taxon>
        <taxon>Chitinophaga</taxon>
    </lineage>
</organism>
<evidence type="ECO:0000256" key="1">
    <source>
        <dbReference type="ARBA" id="ARBA00023015"/>
    </source>
</evidence>
<reference evidence="5 6" key="1">
    <citation type="submission" date="2021-04" db="EMBL/GenBank/DDBJ databases">
        <title>Chitinophaga sp. nov., isolated from the rhizosphere soil.</title>
        <authorList>
            <person name="He S."/>
        </authorList>
    </citation>
    <scope>NUCLEOTIDE SEQUENCE [LARGE SCALE GENOMIC DNA]</scope>
    <source>
        <strain evidence="5 6">2R12</strain>
    </source>
</reference>
<evidence type="ECO:0000256" key="2">
    <source>
        <dbReference type="ARBA" id="ARBA00023125"/>
    </source>
</evidence>
<evidence type="ECO:0000259" key="4">
    <source>
        <dbReference type="PROSITE" id="PS01124"/>
    </source>
</evidence>
<protein>
    <submittedName>
        <fullName evidence="5">Helix-turn-helix transcriptional regulator</fullName>
    </submittedName>
</protein>
<keyword evidence="2" id="KW-0238">DNA-binding</keyword>
<proteinExistence type="predicted"/>
<dbReference type="Pfam" id="PF20240">
    <property type="entry name" value="DUF6597"/>
    <property type="match status" value="1"/>
</dbReference>
<name>A0ABS5J5G6_9BACT</name>
<dbReference type="RefSeq" id="WP_211975575.1">
    <property type="nucleotide sequence ID" value="NZ_CBFHAM010000008.1"/>
</dbReference>
<dbReference type="Gene3D" id="1.10.10.60">
    <property type="entry name" value="Homeodomain-like"/>
    <property type="match status" value="1"/>
</dbReference>
<sequence>MNIQFILPDPAVASYVSSIVVMENNNIFRQAVLPLIARGYPSITFQLTDPRLITDPANKPDTLVLYGQNIKPIELYVAGHVSIIAYFLYPHVLKTLFGPDARELTDISMDISLTEPARGMSLKEQLVNATSLAQRLQLLNSYILKLAAPRKKYTSEAIAFATRIIQHKGGLASLPAIQKELCVTERTLQRLFESHVGVSPKTFSRICQFHSALQQLSRNNFSGMIDVAYTNGYADQSHLIRAFKEFTKYSPLEYQKAAADFPG</sequence>
<evidence type="ECO:0000313" key="6">
    <source>
        <dbReference type="Proteomes" id="UP000676386"/>
    </source>
</evidence>
<dbReference type="Pfam" id="PF12833">
    <property type="entry name" value="HTH_18"/>
    <property type="match status" value="1"/>
</dbReference>
<keyword evidence="6" id="KW-1185">Reference proteome</keyword>
<keyword evidence="1" id="KW-0805">Transcription regulation</keyword>
<dbReference type="PROSITE" id="PS01124">
    <property type="entry name" value="HTH_ARAC_FAMILY_2"/>
    <property type="match status" value="1"/>
</dbReference>
<dbReference type="SMART" id="SM00342">
    <property type="entry name" value="HTH_ARAC"/>
    <property type="match status" value="1"/>
</dbReference>
<dbReference type="InterPro" id="IPR009057">
    <property type="entry name" value="Homeodomain-like_sf"/>
</dbReference>
<keyword evidence="3" id="KW-0804">Transcription</keyword>
<dbReference type="PANTHER" id="PTHR46796:SF13">
    <property type="entry name" value="HTH-TYPE TRANSCRIPTIONAL ACTIVATOR RHAS"/>
    <property type="match status" value="1"/>
</dbReference>
<dbReference type="EMBL" id="JAGTXB010000014">
    <property type="protein sequence ID" value="MBS0030436.1"/>
    <property type="molecule type" value="Genomic_DNA"/>
</dbReference>
<accession>A0ABS5J5G6</accession>